<evidence type="ECO:0000256" key="2">
    <source>
        <dbReference type="SAM" id="SignalP"/>
    </source>
</evidence>
<proteinExistence type="predicted"/>
<evidence type="ECO:0000313" key="4">
    <source>
        <dbReference type="Proteomes" id="UP000297245"/>
    </source>
</evidence>
<evidence type="ECO:0000256" key="1">
    <source>
        <dbReference type="SAM" id="Phobius"/>
    </source>
</evidence>
<dbReference type="Proteomes" id="UP000297245">
    <property type="component" value="Unassembled WGS sequence"/>
</dbReference>
<evidence type="ECO:0008006" key="5">
    <source>
        <dbReference type="Google" id="ProtNLM"/>
    </source>
</evidence>
<evidence type="ECO:0000313" key="3">
    <source>
        <dbReference type="EMBL" id="THU98744.1"/>
    </source>
</evidence>
<keyword evidence="4" id="KW-1185">Reference proteome</keyword>
<keyword evidence="1" id="KW-1133">Transmembrane helix</keyword>
<sequence>MHCRHATSIFTFLMAPLSLGVVRIAHSFSGLLDMIVRGTCGHLQIMLCCNHDVIASIQESLSFSTYSINTPLLICLQLYIYFSLFFFFHRLHSHTESQLNLFQVALLRSGRHCDCLYPILISLV</sequence>
<keyword evidence="2" id="KW-0732">Signal</keyword>
<gene>
    <name evidence="3" type="ORF">K435DRAFT_522988</name>
</gene>
<feature type="signal peptide" evidence="2">
    <location>
        <begin position="1"/>
        <end position="20"/>
    </location>
</feature>
<organism evidence="3 4">
    <name type="scientific">Dendrothele bispora (strain CBS 962.96)</name>
    <dbReference type="NCBI Taxonomy" id="1314807"/>
    <lineage>
        <taxon>Eukaryota</taxon>
        <taxon>Fungi</taxon>
        <taxon>Dikarya</taxon>
        <taxon>Basidiomycota</taxon>
        <taxon>Agaricomycotina</taxon>
        <taxon>Agaricomycetes</taxon>
        <taxon>Agaricomycetidae</taxon>
        <taxon>Agaricales</taxon>
        <taxon>Agaricales incertae sedis</taxon>
        <taxon>Dendrothele</taxon>
    </lineage>
</organism>
<keyword evidence="1" id="KW-0472">Membrane</keyword>
<dbReference type="EMBL" id="ML179131">
    <property type="protein sequence ID" value="THU98744.1"/>
    <property type="molecule type" value="Genomic_DNA"/>
</dbReference>
<feature type="chain" id="PRO_5020533217" description="Secreted protein" evidence="2">
    <location>
        <begin position="21"/>
        <end position="124"/>
    </location>
</feature>
<accession>A0A4S8M8P7</accession>
<reference evidence="3 4" key="1">
    <citation type="journal article" date="2019" name="Nat. Ecol. Evol.">
        <title>Megaphylogeny resolves global patterns of mushroom evolution.</title>
        <authorList>
            <person name="Varga T."/>
            <person name="Krizsan K."/>
            <person name="Foldi C."/>
            <person name="Dima B."/>
            <person name="Sanchez-Garcia M."/>
            <person name="Sanchez-Ramirez S."/>
            <person name="Szollosi G.J."/>
            <person name="Szarkandi J.G."/>
            <person name="Papp V."/>
            <person name="Albert L."/>
            <person name="Andreopoulos W."/>
            <person name="Angelini C."/>
            <person name="Antonin V."/>
            <person name="Barry K.W."/>
            <person name="Bougher N.L."/>
            <person name="Buchanan P."/>
            <person name="Buyck B."/>
            <person name="Bense V."/>
            <person name="Catcheside P."/>
            <person name="Chovatia M."/>
            <person name="Cooper J."/>
            <person name="Damon W."/>
            <person name="Desjardin D."/>
            <person name="Finy P."/>
            <person name="Geml J."/>
            <person name="Haridas S."/>
            <person name="Hughes K."/>
            <person name="Justo A."/>
            <person name="Karasinski D."/>
            <person name="Kautmanova I."/>
            <person name="Kiss B."/>
            <person name="Kocsube S."/>
            <person name="Kotiranta H."/>
            <person name="LaButti K.M."/>
            <person name="Lechner B.E."/>
            <person name="Liimatainen K."/>
            <person name="Lipzen A."/>
            <person name="Lukacs Z."/>
            <person name="Mihaltcheva S."/>
            <person name="Morgado L.N."/>
            <person name="Niskanen T."/>
            <person name="Noordeloos M.E."/>
            <person name="Ohm R.A."/>
            <person name="Ortiz-Santana B."/>
            <person name="Ovrebo C."/>
            <person name="Racz N."/>
            <person name="Riley R."/>
            <person name="Savchenko A."/>
            <person name="Shiryaev A."/>
            <person name="Soop K."/>
            <person name="Spirin V."/>
            <person name="Szebenyi C."/>
            <person name="Tomsovsky M."/>
            <person name="Tulloss R.E."/>
            <person name="Uehling J."/>
            <person name="Grigoriev I.V."/>
            <person name="Vagvolgyi C."/>
            <person name="Papp T."/>
            <person name="Martin F.M."/>
            <person name="Miettinen O."/>
            <person name="Hibbett D.S."/>
            <person name="Nagy L.G."/>
        </authorList>
    </citation>
    <scope>NUCLEOTIDE SEQUENCE [LARGE SCALE GENOMIC DNA]</scope>
    <source>
        <strain evidence="3 4">CBS 962.96</strain>
    </source>
</reference>
<feature type="transmembrane region" description="Helical" evidence="1">
    <location>
        <begin position="68"/>
        <end position="88"/>
    </location>
</feature>
<dbReference type="AlphaFoldDB" id="A0A4S8M8P7"/>
<name>A0A4S8M8P7_DENBC</name>
<protein>
    <recommendedName>
        <fullName evidence="5">Secreted protein</fullName>
    </recommendedName>
</protein>
<keyword evidence="1" id="KW-0812">Transmembrane</keyword>